<name>A0A1E3QI84_LIPST</name>
<reference evidence="2 3" key="1">
    <citation type="journal article" date="2016" name="Proc. Natl. Acad. Sci. U.S.A.">
        <title>Comparative genomics of biotechnologically important yeasts.</title>
        <authorList>
            <person name="Riley R."/>
            <person name="Haridas S."/>
            <person name="Wolfe K.H."/>
            <person name="Lopes M.R."/>
            <person name="Hittinger C.T."/>
            <person name="Goeker M."/>
            <person name="Salamov A.A."/>
            <person name="Wisecaver J.H."/>
            <person name="Long T.M."/>
            <person name="Calvey C.H."/>
            <person name="Aerts A.L."/>
            <person name="Barry K.W."/>
            <person name="Choi C."/>
            <person name="Clum A."/>
            <person name="Coughlan A.Y."/>
            <person name="Deshpande S."/>
            <person name="Douglass A.P."/>
            <person name="Hanson S.J."/>
            <person name="Klenk H.-P."/>
            <person name="LaButti K.M."/>
            <person name="Lapidus A."/>
            <person name="Lindquist E.A."/>
            <person name="Lipzen A.M."/>
            <person name="Meier-Kolthoff J.P."/>
            <person name="Ohm R.A."/>
            <person name="Otillar R.P."/>
            <person name="Pangilinan J.L."/>
            <person name="Peng Y."/>
            <person name="Rokas A."/>
            <person name="Rosa C.A."/>
            <person name="Scheuner C."/>
            <person name="Sibirny A.A."/>
            <person name="Slot J.C."/>
            <person name="Stielow J.B."/>
            <person name="Sun H."/>
            <person name="Kurtzman C.P."/>
            <person name="Blackwell M."/>
            <person name="Grigoriev I.V."/>
            <person name="Jeffries T.W."/>
        </authorList>
    </citation>
    <scope>NUCLEOTIDE SEQUENCE [LARGE SCALE GENOMIC DNA]</scope>
    <source>
        <strain evidence="2 3">NRRL Y-11557</strain>
    </source>
</reference>
<protein>
    <submittedName>
        <fullName evidence="2">Uncharacterized protein</fullName>
    </submittedName>
</protein>
<keyword evidence="3" id="KW-1185">Reference proteome</keyword>
<dbReference type="Proteomes" id="UP000094385">
    <property type="component" value="Unassembled WGS sequence"/>
</dbReference>
<evidence type="ECO:0000313" key="3">
    <source>
        <dbReference type="Proteomes" id="UP000094385"/>
    </source>
</evidence>
<feature type="coiled-coil region" evidence="1">
    <location>
        <begin position="272"/>
        <end position="299"/>
    </location>
</feature>
<keyword evidence="1" id="KW-0175">Coiled coil</keyword>
<evidence type="ECO:0000256" key="1">
    <source>
        <dbReference type="SAM" id="Coils"/>
    </source>
</evidence>
<dbReference type="EMBL" id="KV454289">
    <property type="protein sequence ID" value="ODQ76802.1"/>
    <property type="molecule type" value="Genomic_DNA"/>
</dbReference>
<gene>
    <name evidence="2" type="ORF">LIPSTDRAFT_143945</name>
</gene>
<evidence type="ECO:0000313" key="2">
    <source>
        <dbReference type="EMBL" id="ODQ76802.1"/>
    </source>
</evidence>
<accession>A0A1E3QI84</accession>
<dbReference type="OrthoDB" id="10336721at2759"/>
<proteinExistence type="predicted"/>
<organism evidence="2 3">
    <name type="scientific">Lipomyces starkeyi NRRL Y-11557</name>
    <dbReference type="NCBI Taxonomy" id="675824"/>
    <lineage>
        <taxon>Eukaryota</taxon>
        <taxon>Fungi</taxon>
        <taxon>Dikarya</taxon>
        <taxon>Ascomycota</taxon>
        <taxon>Saccharomycotina</taxon>
        <taxon>Lipomycetes</taxon>
        <taxon>Lipomycetales</taxon>
        <taxon>Lipomycetaceae</taxon>
        <taxon>Lipomyces</taxon>
    </lineage>
</organism>
<dbReference type="AlphaFoldDB" id="A0A1E3QI84"/>
<sequence length="338" mass="40115">MVSFSQLASHRRPVLHLYRALLHHANDLGKHSNVICPTTSQPLTAPITHPDAVFLKRIIRRGFRRNSGRISLAKCKTLLNNAYAAEQRLRLASCKYDPNALDAVHRYIAQAKDRAAYHRFSYRRNPPRTPEENVVYKARQRKESYIRIWAPGVRFRIPGLPEARVREVAWQFHLKREQHLLERRRRYTAYHVKMPRLSFYQNAFSLPIFQKPLVHNYKLARFLNRLRINRQLLLDQIMEARVTISYSAYADLDEKWTGELSGLVPAGEHTFLQYARENLKLLNKELENAKKYSRDSRERTLRQLEFAKLEQLRNHSKQFKQRWRLTPQEIEREASLLD</sequence>